<dbReference type="PANTHER" id="PTHR22642:SF2">
    <property type="entry name" value="PROTEIN LONG AFTER FAR-RED 3"/>
    <property type="match status" value="1"/>
</dbReference>
<dbReference type="Gene3D" id="3.20.20.140">
    <property type="entry name" value="Metal-dependent hydrolases"/>
    <property type="match status" value="1"/>
</dbReference>
<organism evidence="2 3">
    <name type="scientific">Kineococcus endophyticus</name>
    <dbReference type="NCBI Taxonomy" id="1181883"/>
    <lineage>
        <taxon>Bacteria</taxon>
        <taxon>Bacillati</taxon>
        <taxon>Actinomycetota</taxon>
        <taxon>Actinomycetes</taxon>
        <taxon>Kineosporiales</taxon>
        <taxon>Kineosporiaceae</taxon>
        <taxon>Kineococcus</taxon>
    </lineage>
</organism>
<dbReference type="EMBL" id="JBFNQN010000010">
    <property type="protein sequence ID" value="MEW9266103.1"/>
    <property type="molecule type" value="Genomic_DNA"/>
</dbReference>
<dbReference type="RefSeq" id="WP_367639230.1">
    <property type="nucleotide sequence ID" value="NZ_JBFNQN010000010.1"/>
</dbReference>
<dbReference type="GO" id="GO:0016787">
    <property type="term" value="F:hydrolase activity"/>
    <property type="evidence" value="ECO:0007669"/>
    <property type="project" value="UniProtKB-KW"/>
</dbReference>
<dbReference type="Gene3D" id="2.30.40.10">
    <property type="entry name" value="Urease, subunit C, domain 1"/>
    <property type="match status" value="1"/>
</dbReference>
<gene>
    <name evidence="2" type="ORF">AB1207_15225</name>
</gene>
<evidence type="ECO:0000313" key="2">
    <source>
        <dbReference type="EMBL" id="MEW9266103.1"/>
    </source>
</evidence>
<dbReference type="InterPro" id="IPR011059">
    <property type="entry name" value="Metal-dep_hydrolase_composite"/>
</dbReference>
<name>A0ABV3P8Z2_9ACTN</name>
<dbReference type="PANTHER" id="PTHR22642">
    <property type="entry name" value="IMIDAZOLONEPROPIONASE"/>
    <property type="match status" value="1"/>
</dbReference>
<evidence type="ECO:0000259" key="1">
    <source>
        <dbReference type="Pfam" id="PF07969"/>
    </source>
</evidence>
<sequence>MTAAQLVVVADTVHTLDPARPRAQAVAIADGTVTAVGDRADVAGWRTKDTEVVDLGAATVTPGLVDGHVHPVMGLVLTAGIDLSGVRTRGELVEALRAGVADAGTDVRGGAWVLGWGLDPNAFEGAPITHEPLVTALGPDALVHITLFDAHSALVSPRALELAGITGPRGFRSGASVVVADGHPTGHLLELEAVDLVGDLLPSEAPAERRRRFRHLLQSMAAVGLVGANAMDFEGDSADLVRAVAQEDAGLPIRLRFAPFVMPQHGRDHLDHVVDLQRSAGRRWAVDGAKFMVDGTIDGGTAWLEEADTHGESTAPFWPDPAEYTAAVGHLTAHGVPTVTHAIGDAGIRHVLRTVAGLSAGSGPRVPHRIEHIETLPDDLVEQFARLDVTASMQPTHCTHFTKADHSDNWSRRLGKVRADRAFRTRDLRDAGARLALGSDWPVAPFDPRAVMADARLRRTAGRAQEEPVLPGQALTALMALEGYTTHAAAAAGLSGRAGTVRAGARADLAAFGLDPLTADPDEFAQSPVHLTVVDGSVVHRA</sequence>
<dbReference type="EC" id="3.5.-.-" evidence="2"/>
<protein>
    <submittedName>
        <fullName evidence="2">Amidohydrolase</fullName>
        <ecNumber evidence="2">3.5.-.-</ecNumber>
    </submittedName>
</protein>
<dbReference type="SUPFAM" id="SSF51338">
    <property type="entry name" value="Composite domain of metallo-dependent hydrolases"/>
    <property type="match status" value="1"/>
</dbReference>
<dbReference type="InterPro" id="IPR013108">
    <property type="entry name" value="Amidohydro_3"/>
</dbReference>
<keyword evidence="3" id="KW-1185">Reference proteome</keyword>
<evidence type="ECO:0000313" key="3">
    <source>
        <dbReference type="Proteomes" id="UP001555826"/>
    </source>
</evidence>
<reference evidence="2 3" key="1">
    <citation type="submission" date="2024-07" db="EMBL/GenBank/DDBJ databases">
        <authorList>
            <person name="Thanompreechachai J."/>
            <person name="Duangmal K."/>
        </authorList>
    </citation>
    <scope>NUCLEOTIDE SEQUENCE [LARGE SCALE GENOMIC DNA]</scope>
    <source>
        <strain evidence="2 3">KCTC 19886</strain>
    </source>
</reference>
<dbReference type="SUPFAM" id="SSF51556">
    <property type="entry name" value="Metallo-dependent hydrolases"/>
    <property type="match status" value="1"/>
</dbReference>
<dbReference type="Pfam" id="PF07969">
    <property type="entry name" value="Amidohydro_3"/>
    <property type="match status" value="1"/>
</dbReference>
<comment type="caution">
    <text evidence="2">The sequence shown here is derived from an EMBL/GenBank/DDBJ whole genome shotgun (WGS) entry which is preliminary data.</text>
</comment>
<dbReference type="Proteomes" id="UP001555826">
    <property type="component" value="Unassembled WGS sequence"/>
</dbReference>
<keyword evidence="2" id="KW-0378">Hydrolase</keyword>
<proteinExistence type="predicted"/>
<accession>A0ABV3P8Z2</accession>
<dbReference type="Gene3D" id="3.10.310.70">
    <property type="match status" value="1"/>
</dbReference>
<dbReference type="InterPro" id="IPR032466">
    <property type="entry name" value="Metal_Hydrolase"/>
</dbReference>
<feature type="domain" description="Amidohydrolase 3" evidence="1">
    <location>
        <begin position="51"/>
        <end position="540"/>
    </location>
</feature>